<dbReference type="EMBL" id="JH767135">
    <property type="protein sequence ID" value="EQC40977.1"/>
    <property type="molecule type" value="Genomic_DNA"/>
</dbReference>
<protein>
    <submittedName>
        <fullName evidence="2">Uncharacterized protein</fullName>
    </submittedName>
</protein>
<dbReference type="InParanoid" id="T0SDS0"/>
<evidence type="ECO:0000313" key="2">
    <source>
        <dbReference type="EMBL" id="EQC40977.1"/>
    </source>
</evidence>
<organism evidence="2 3">
    <name type="scientific">Saprolegnia diclina (strain VS20)</name>
    <dbReference type="NCBI Taxonomy" id="1156394"/>
    <lineage>
        <taxon>Eukaryota</taxon>
        <taxon>Sar</taxon>
        <taxon>Stramenopiles</taxon>
        <taxon>Oomycota</taxon>
        <taxon>Saprolegniomycetes</taxon>
        <taxon>Saprolegniales</taxon>
        <taxon>Saprolegniaceae</taxon>
        <taxon>Saprolegnia</taxon>
    </lineage>
</organism>
<dbReference type="OrthoDB" id="79747at2759"/>
<feature type="compositionally biased region" description="Basic residues" evidence="1">
    <location>
        <begin position="99"/>
        <end position="110"/>
    </location>
</feature>
<keyword evidence="3" id="KW-1185">Reference proteome</keyword>
<feature type="region of interest" description="Disordered" evidence="1">
    <location>
        <begin position="1"/>
        <end position="211"/>
    </location>
</feature>
<dbReference type="VEuPathDB" id="FungiDB:SDRG_02039"/>
<evidence type="ECO:0000256" key="1">
    <source>
        <dbReference type="SAM" id="MobiDB-lite"/>
    </source>
</evidence>
<dbReference type="AlphaFoldDB" id="T0SDS0"/>
<accession>T0SDS0</accession>
<feature type="compositionally biased region" description="Basic residues" evidence="1">
    <location>
        <begin position="182"/>
        <end position="192"/>
    </location>
</feature>
<reference evidence="2 3" key="1">
    <citation type="submission" date="2012-04" db="EMBL/GenBank/DDBJ databases">
        <title>The Genome Sequence of Saprolegnia declina VS20.</title>
        <authorList>
            <consortium name="The Broad Institute Genome Sequencing Platform"/>
            <person name="Russ C."/>
            <person name="Nusbaum C."/>
            <person name="Tyler B."/>
            <person name="van West P."/>
            <person name="Dieguez-Uribeondo J."/>
            <person name="de Bruijn I."/>
            <person name="Tripathy S."/>
            <person name="Jiang R."/>
            <person name="Young S.K."/>
            <person name="Zeng Q."/>
            <person name="Gargeya S."/>
            <person name="Fitzgerald M."/>
            <person name="Haas B."/>
            <person name="Abouelleil A."/>
            <person name="Alvarado L."/>
            <person name="Arachchi H.M."/>
            <person name="Berlin A."/>
            <person name="Chapman S.B."/>
            <person name="Goldberg J."/>
            <person name="Griggs A."/>
            <person name="Gujja S."/>
            <person name="Hansen M."/>
            <person name="Howarth C."/>
            <person name="Imamovic A."/>
            <person name="Larimer J."/>
            <person name="McCowen C."/>
            <person name="Montmayeur A."/>
            <person name="Murphy C."/>
            <person name="Neiman D."/>
            <person name="Pearson M."/>
            <person name="Priest M."/>
            <person name="Roberts A."/>
            <person name="Saif S."/>
            <person name="Shea T."/>
            <person name="Sisk P."/>
            <person name="Sykes S."/>
            <person name="Wortman J."/>
            <person name="Nusbaum C."/>
            <person name="Birren B."/>
        </authorList>
    </citation>
    <scope>NUCLEOTIDE SEQUENCE [LARGE SCALE GENOMIC DNA]</scope>
    <source>
        <strain evidence="2 3">VS20</strain>
    </source>
</reference>
<dbReference type="Proteomes" id="UP000030762">
    <property type="component" value="Unassembled WGS sequence"/>
</dbReference>
<dbReference type="RefSeq" id="XP_008605821.1">
    <property type="nucleotide sequence ID" value="XM_008607599.1"/>
</dbReference>
<feature type="compositionally biased region" description="Basic and acidic residues" evidence="1">
    <location>
        <begin position="138"/>
        <end position="152"/>
    </location>
</feature>
<sequence length="211" mass="22491">MGNSVCGCGRVPPPSDDAMDALFAPSPRKEYVPPSTSTMTRTLLKVPPPTKPARPASAKVKDTTPAKPKASTKLVEVKEEEAPAPRQHAASDPTPTHHPSSHHHHHHHTPHPPPEKDPGNALAIRLLEEEDILSSTSLERDGSATSHDDSSKSLESTASTASLVSPRDTLSPTTSDNSSHGNSRKSKKKAKYGRANYRAGSSKGPRHHAST</sequence>
<proteinExistence type="predicted"/>
<dbReference type="GeneID" id="19942766"/>
<dbReference type="OMA" id="GNSVCGC"/>
<evidence type="ECO:0000313" key="3">
    <source>
        <dbReference type="Proteomes" id="UP000030762"/>
    </source>
</evidence>
<name>T0SDS0_SAPDV</name>
<feature type="compositionally biased region" description="Polar residues" evidence="1">
    <location>
        <begin position="153"/>
        <end position="181"/>
    </location>
</feature>
<gene>
    <name evidence="2" type="ORF">SDRG_02039</name>
</gene>